<name>A0A383E3A8_9ZZZZ</name>
<dbReference type="AlphaFoldDB" id="A0A383E3A8"/>
<protein>
    <submittedName>
        <fullName evidence="2">Uncharacterized protein</fullName>
    </submittedName>
</protein>
<feature type="non-terminal residue" evidence="2">
    <location>
        <position position="33"/>
    </location>
</feature>
<feature type="compositionally biased region" description="Basic and acidic residues" evidence="1">
    <location>
        <begin position="1"/>
        <end position="13"/>
    </location>
</feature>
<gene>
    <name evidence="2" type="ORF">METZ01_LOCUS504171</name>
</gene>
<feature type="non-terminal residue" evidence="2">
    <location>
        <position position="1"/>
    </location>
</feature>
<organism evidence="2">
    <name type="scientific">marine metagenome</name>
    <dbReference type="NCBI Taxonomy" id="408172"/>
    <lineage>
        <taxon>unclassified sequences</taxon>
        <taxon>metagenomes</taxon>
        <taxon>ecological metagenomes</taxon>
    </lineage>
</organism>
<proteinExistence type="predicted"/>
<sequence>RPGDRQRRGDSRSRPTGRIRRTAARPNAPIRAI</sequence>
<evidence type="ECO:0000313" key="2">
    <source>
        <dbReference type="EMBL" id="SVE51317.1"/>
    </source>
</evidence>
<feature type="region of interest" description="Disordered" evidence="1">
    <location>
        <begin position="1"/>
        <end position="33"/>
    </location>
</feature>
<dbReference type="EMBL" id="UINC01222505">
    <property type="protein sequence ID" value="SVE51317.1"/>
    <property type="molecule type" value="Genomic_DNA"/>
</dbReference>
<accession>A0A383E3A8</accession>
<evidence type="ECO:0000256" key="1">
    <source>
        <dbReference type="SAM" id="MobiDB-lite"/>
    </source>
</evidence>
<reference evidence="2" key="1">
    <citation type="submission" date="2018-05" db="EMBL/GenBank/DDBJ databases">
        <authorList>
            <person name="Lanie J.A."/>
            <person name="Ng W.-L."/>
            <person name="Kazmierczak K.M."/>
            <person name="Andrzejewski T.M."/>
            <person name="Davidsen T.M."/>
            <person name="Wayne K.J."/>
            <person name="Tettelin H."/>
            <person name="Glass J.I."/>
            <person name="Rusch D."/>
            <person name="Podicherti R."/>
            <person name="Tsui H.-C.T."/>
            <person name="Winkler M.E."/>
        </authorList>
    </citation>
    <scope>NUCLEOTIDE SEQUENCE</scope>
</reference>